<proteinExistence type="predicted"/>
<feature type="signal peptide" evidence="1">
    <location>
        <begin position="1"/>
        <end position="20"/>
    </location>
</feature>
<accession>A0A8H5G1W2</accession>
<dbReference type="Proteomes" id="UP000559027">
    <property type="component" value="Unassembled WGS sequence"/>
</dbReference>
<keyword evidence="1" id="KW-0732">Signal</keyword>
<keyword evidence="3" id="KW-1185">Reference proteome</keyword>
<evidence type="ECO:0000313" key="2">
    <source>
        <dbReference type="EMBL" id="KAF5356807.1"/>
    </source>
</evidence>
<evidence type="ECO:0000313" key="3">
    <source>
        <dbReference type="Proteomes" id="UP000559027"/>
    </source>
</evidence>
<gene>
    <name evidence="2" type="ORF">D9756_006578</name>
</gene>
<dbReference type="EMBL" id="JAACJO010000006">
    <property type="protein sequence ID" value="KAF5356807.1"/>
    <property type="molecule type" value="Genomic_DNA"/>
</dbReference>
<protein>
    <submittedName>
        <fullName evidence="2">Uncharacterized protein</fullName>
    </submittedName>
</protein>
<name>A0A8H5G1W2_9AGAR</name>
<sequence length="92" mass="9837">MFKSTILVALLFTASSFVLAVPSPQDSGIDPIVAPGIGTRCGLTVNAIPCEKLHPTFKCCYIRPDLGYCLPECPTCTKFPPIPTHTLTITNA</sequence>
<evidence type="ECO:0000256" key="1">
    <source>
        <dbReference type="SAM" id="SignalP"/>
    </source>
</evidence>
<feature type="chain" id="PRO_5034678288" evidence="1">
    <location>
        <begin position="21"/>
        <end position="92"/>
    </location>
</feature>
<organism evidence="2 3">
    <name type="scientific">Leucocoprinus leucothites</name>
    <dbReference type="NCBI Taxonomy" id="201217"/>
    <lineage>
        <taxon>Eukaryota</taxon>
        <taxon>Fungi</taxon>
        <taxon>Dikarya</taxon>
        <taxon>Basidiomycota</taxon>
        <taxon>Agaricomycotina</taxon>
        <taxon>Agaricomycetes</taxon>
        <taxon>Agaricomycetidae</taxon>
        <taxon>Agaricales</taxon>
        <taxon>Agaricineae</taxon>
        <taxon>Agaricaceae</taxon>
        <taxon>Leucocoprinus</taxon>
    </lineage>
</organism>
<comment type="caution">
    <text evidence="2">The sequence shown here is derived from an EMBL/GenBank/DDBJ whole genome shotgun (WGS) entry which is preliminary data.</text>
</comment>
<dbReference type="OrthoDB" id="10447017at2759"/>
<reference evidence="2 3" key="1">
    <citation type="journal article" date="2020" name="ISME J.">
        <title>Uncovering the hidden diversity of litter-decomposition mechanisms in mushroom-forming fungi.</title>
        <authorList>
            <person name="Floudas D."/>
            <person name="Bentzer J."/>
            <person name="Ahren D."/>
            <person name="Johansson T."/>
            <person name="Persson P."/>
            <person name="Tunlid A."/>
        </authorList>
    </citation>
    <scope>NUCLEOTIDE SEQUENCE [LARGE SCALE GENOMIC DNA]</scope>
    <source>
        <strain evidence="2 3">CBS 146.42</strain>
    </source>
</reference>
<dbReference type="AlphaFoldDB" id="A0A8H5G1W2"/>